<dbReference type="InterPro" id="IPR053716">
    <property type="entry name" value="Flag_assembly_chemotaxis_eff"/>
</dbReference>
<dbReference type="Gene3D" id="1.10.287.1700">
    <property type="match status" value="1"/>
</dbReference>
<evidence type="ECO:0000313" key="2">
    <source>
        <dbReference type="EMBL" id="NNA98769.1"/>
    </source>
</evidence>
<keyword evidence="1" id="KW-0175">Coiled coil</keyword>
<dbReference type="Proteomes" id="UP000542111">
    <property type="component" value="Unassembled WGS sequence"/>
</dbReference>
<dbReference type="EMBL" id="JAAQYP010000068">
    <property type="protein sequence ID" value="NNA98769.1"/>
    <property type="molecule type" value="Genomic_DNA"/>
</dbReference>
<sequence>MSLSELDTLRRLRRHRADRAERALREAKRHQQALLAQIQQAQQALEQTRLEEIQKTAELLEKHQGQVLSLSQLKAWGTQERTLSAGTRREEGQLHELHGRREEQVVQVASAQKQVSQCLKEVEKLQELSVLLAQEDIQEEI</sequence>
<gene>
    <name evidence="2" type="ORF">HBO33_26795</name>
</gene>
<feature type="coiled-coil region" evidence="1">
    <location>
        <begin position="17"/>
        <end position="58"/>
    </location>
</feature>
<dbReference type="RefSeq" id="WP_169899011.1">
    <property type="nucleotide sequence ID" value="NZ_JAAQYO010000028.1"/>
</dbReference>
<protein>
    <submittedName>
        <fullName evidence="2">YscO family type III secretion system apparatus protein</fullName>
    </submittedName>
</protein>
<comment type="caution">
    <text evidence="2">The sequence shown here is derived from an EMBL/GenBank/DDBJ whole genome shotgun (WGS) entry which is preliminary data.</text>
</comment>
<evidence type="ECO:0000256" key="1">
    <source>
        <dbReference type="SAM" id="Coils"/>
    </source>
</evidence>
<accession>A0A7Y1MUQ3</accession>
<organism evidence="2 3">
    <name type="scientific">Pseudomonas gessardii</name>
    <dbReference type="NCBI Taxonomy" id="78544"/>
    <lineage>
        <taxon>Bacteria</taxon>
        <taxon>Pseudomonadati</taxon>
        <taxon>Pseudomonadota</taxon>
        <taxon>Gammaproteobacteria</taxon>
        <taxon>Pseudomonadales</taxon>
        <taxon>Pseudomonadaceae</taxon>
        <taxon>Pseudomonas</taxon>
    </lineage>
</organism>
<evidence type="ECO:0000313" key="3">
    <source>
        <dbReference type="Proteomes" id="UP000542111"/>
    </source>
</evidence>
<dbReference type="AlphaFoldDB" id="A0A7Y1MUQ3"/>
<name>A0A7Y1MUQ3_9PSED</name>
<dbReference type="InterPro" id="IPR009929">
    <property type="entry name" value="T3SS_YscO"/>
</dbReference>
<dbReference type="Pfam" id="PF07321">
    <property type="entry name" value="YscO"/>
    <property type="match status" value="1"/>
</dbReference>
<proteinExistence type="predicted"/>
<reference evidence="2 3" key="1">
    <citation type="journal article" date="2020" name="Front. Microbiol.">
        <title>Genetic Organization of the aprX-lipA2 Operon Affects the Proteolytic Potential of Pseudomonas Species in Milk.</title>
        <authorList>
            <person name="Maier C."/>
            <person name="Huptas C."/>
            <person name="von Neubeck M."/>
            <person name="Scherer S."/>
            <person name="Wenning M."/>
            <person name="Lucking G."/>
        </authorList>
    </citation>
    <scope>NUCLEOTIDE SEQUENCE [LARGE SCALE GENOMIC DNA]</scope>
    <source>
        <strain evidence="2 3">G4779</strain>
    </source>
</reference>